<name>A0A6A6V350_9PLEO</name>
<keyword evidence="3" id="KW-1185">Reference proteome</keyword>
<dbReference type="Proteomes" id="UP000799440">
    <property type="component" value="Unassembled WGS sequence"/>
</dbReference>
<evidence type="ECO:0000256" key="1">
    <source>
        <dbReference type="SAM" id="Coils"/>
    </source>
</evidence>
<protein>
    <recommendedName>
        <fullName evidence="4">J domain-containing protein</fullName>
    </recommendedName>
</protein>
<dbReference type="AlphaFoldDB" id="A0A6A6V350"/>
<gene>
    <name evidence="2" type="ORF">M011DRAFT_480733</name>
</gene>
<proteinExistence type="predicted"/>
<dbReference type="EMBL" id="MU006596">
    <property type="protein sequence ID" value="KAF2743597.1"/>
    <property type="molecule type" value="Genomic_DNA"/>
</dbReference>
<reference evidence="2" key="1">
    <citation type="journal article" date="2020" name="Stud. Mycol.">
        <title>101 Dothideomycetes genomes: a test case for predicting lifestyles and emergence of pathogens.</title>
        <authorList>
            <person name="Haridas S."/>
            <person name="Albert R."/>
            <person name="Binder M."/>
            <person name="Bloem J."/>
            <person name="Labutti K."/>
            <person name="Salamov A."/>
            <person name="Andreopoulos B."/>
            <person name="Baker S."/>
            <person name="Barry K."/>
            <person name="Bills G."/>
            <person name="Bluhm B."/>
            <person name="Cannon C."/>
            <person name="Castanera R."/>
            <person name="Culley D."/>
            <person name="Daum C."/>
            <person name="Ezra D."/>
            <person name="Gonzalez J."/>
            <person name="Henrissat B."/>
            <person name="Kuo A."/>
            <person name="Liang C."/>
            <person name="Lipzen A."/>
            <person name="Lutzoni F."/>
            <person name="Magnuson J."/>
            <person name="Mondo S."/>
            <person name="Nolan M."/>
            <person name="Ohm R."/>
            <person name="Pangilinan J."/>
            <person name="Park H.-J."/>
            <person name="Ramirez L."/>
            <person name="Alfaro M."/>
            <person name="Sun H."/>
            <person name="Tritt A."/>
            <person name="Yoshinaga Y."/>
            <person name="Zwiers L.-H."/>
            <person name="Turgeon B."/>
            <person name="Goodwin S."/>
            <person name="Spatafora J."/>
            <person name="Crous P."/>
            <person name="Grigoriev I."/>
        </authorList>
    </citation>
    <scope>NUCLEOTIDE SEQUENCE</scope>
    <source>
        <strain evidence="2">CBS 119925</strain>
    </source>
</reference>
<feature type="coiled-coil region" evidence="1">
    <location>
        <begin position="50"/>
        <end position="113"/>
    </location>
</feature>
<evidence type="ECO:0008006" key="4">
    <source>
        <dbReference type="Google" id="ProtNLM"/>
    </source>
</evidence>
<keyword evidence="1" id="KW-0175">Coiled coil</keyword>
<sequence length="224" mass="26816">MSVIWIINLPKAVANVVSRFLNRIDLAIRGFARGTMALALWKAYKYYQEQKRAQREREAYDQYMRDLEEASRIRAIKEAIRRQEEERKRQASEAELRRRQEELRRQKAFNEQRRTAEDLRTSRQWLAQCETLFARRATMTRIPDPPFWRCSSGCPDKGVWKACPHTIARVYQTSGTNLQATLHKERRKWHPDLFERCPESFRRRIKPQTTEMFKILSTLLDKSP</sequence>
<dbReference type="OrthoDB" id="3874224at2759"/>
<accession>A0A6A6V350</accession>
<organism evidence="2 3">
    <name type="scientific">Sporormia fimetaria CBS 119925</name>
    <dbReference type="NCBI Taxonomy" id="1340428"/>
    <lineage>
        <taxon>Eukaryota</taxon>
        <taxon>Fungi</taxon>
        <taxon>Dikarya</taxon>
        <taxon>Ascomycota</taxon>
        <taxon>Pezizomycotina</taxon>
        <taxon>Dothideomycetes</taxon>
        <taxon>Pleosporomycetidae</taxon>
        <taxon>Pleosporales</taxon>
        <taxon>Sporormiaceae</taxon>
        <taxon>Sporormia</taxon>
    </lineage>
</organism>
<evidence type="ECO:0000313" key="2">
    <source>
        <dbReference type="EMBL" id="KAF2743597.1"/>
    </source>
</evidence>
<evidence type="ECO:0000313" key="3">
    <source>
        <dbReference type="Proteomes" id="UP000799440"/>
    </source>
</evidence>